<feature type="compositionally biased region" description="Polar residues" evidence="3">
    <location>
        <begin position="481"/>
        <end position="496"/>
    </location>
</feature>
<dbReference type="Pfam" id="PF00076">
    <property type="entry name" value="RRM_1"/>
    <property type="match status" value="1"/>
</dbReference>
<feature type="compositionally biased region" description="Polar residues" evidence="3">
    <location>
        <begin position="462"/>
        <end position="471"/>
    </location>
</feature>
<feature type="compositionally biased region" description="Polar residues" evidence="3">
    <location>
        <begin position="397"/>
        <end position="406"/>
    </location>
</feature>
<feature type="region of interest" description="Disordered" evidence="3">
    <location>
        <begin position="241"/>
        <end position="265"/>
    </location>
</feature>
<dbReference type="Pfam" id="PF04818">
    <property type="entry name" value="CID"/>
    <property type="match status" value="1"/>
</dbReference>
<evidence type="ECO:0000313" key="6">
    <source>
        <dbReference type="EMBL" id="CRZ10314.1"/>
    </source>
</evidence>
<evidence type="ECO:0008006" key="7">
    <source>
        <dbReference type="Google" id="ProtNLM"/>
    </source>
</evidence>
<dbReference type="PROSITE" id="PS51391">
    <property type="entry name" value="CID"/>
    <property type="match status" value="1"/>
</dbReference>
<dbReference type="InterPro" id="IPR012677">
    <property type="entry name" value="Nucleotide-bd_a/b_plait_sf"/>
</dbReference>
<protein>
    <recommendedName>
        <fullName evidence="7">CID domain-containing protein</fullName>
    </recommendedName>
</protein>
<dbReference type="SMART" id="SM00360">
    <property type="entry name" value="RRM"/>
    <property type="match status" value="1"/>
</dbReference>
<dbReference type="SUPFAM" id="SSF54928">
    <property type="entry name" value="RNA-binding domain, RBD"/>
    <property type="match status" value="1"/>
</dbReference>
<feature type="region of interest" description="Disordered" evidence="3">
    <location>
        <begin position="397"/>
        <end position="663"/>
    </location>
</feature>
<dbReference type="AlphaFoldDB" id="A0A0H5RNL4"/>
<dbReference type="EMBL" id="HACM01009872">
    <property type="protein sequence ID" value="CRZ10314.1"/>
    <property type="molecule type" value="Transcribed_RNA"/>
</dbReference>
<feature type="coiled-coil region" evidence="2">
    <location>
        <begin position="201"/>
        <end position="228"/>
    </location>
</feature>
<dbReference type="SMART" id="SM00582">
    <property type="entry name" value="RPR"/>
    <property type="match status" value="1"/>
</dbReference>
<feature type="domain" description="RRM" evidence="4">
    <location>
        <begin position="288"/>
        <end position="359"/>
    </location>
</feature>
<dbReference type="SUPFAM" id="SSF48464">
    <property type="entry name" value="ENTH/VHS domain"/>
    <property type="match status" value="1"/>
</dbReference>
<dbReference type="InterPro" id="IPR000504">
    <property type="entry name" value="RRM_dom"/>
</dbReference>
<evidence type="ECO:0000256" key="3">
    <source>
        <dbReference type="SAM" id="MobiDB-lite"/>
    </source>
</evidence>
<feature type="compositionally biased region" description="Polar residues" evidence="3">
    <location>
        <begin position="559"/>
        <end position="570"/>
    </location>
</feature>
<dbReference type="PROSITE" id="PS50102">
    <property type="entry name" value="RRM"/>
    <property type="match status" value="1"/>
</dbReference>
<sequence length="663" mass="73452">MPEEWPGQAELHSRLKKLSGISSSKIASIAKVAVRSAKFYKFIVHAIERHIRHGDRRSRLQGCCIIDAILRKSKEQFGDKNPFPERFTKNLGTTLDAILDCDESDKTKIYRIVRIWEVSRLLPADGLEILRDKLNRADGTCSSIPTVVPVAGTTSRLLDSIEQLQGGEFTVTHDKHEEATFVQEEEIDTFDYGDDSEEDDDRRLAAQAKRLEDQARRLEAERIAESEKVAATKSAASVAISSQGSQQTLQNDLGQSPDSTANNLQRTGFVRHPDQENVPAGLVRVLSCVLYIGGVPSGTSIEELRSQIASFGKIDEIRIVNGPVVDSAFVRYFDREEAESARNLVRSYRPDLKIGWGKGIGVNKEGFDNRTGVGMVAESVLEKPNELRITASVHAMGNNSRVNTSGAPAHQMPPNREIPPWVNRSSYPQADINVDLHGNRPMTDDYRSDNNLSRFQPVPNEHIQNSYSTPWNRPDARPQNDFGSLPSNRNPPTQRTSKWDATEPRVPNPEANSGTVGRQSRPNIESHMASPEISKQPNLWERPPPPPPTEFAGMPQYQVPPQGSFQSHGPQFSHPAPPQGFYPPPGGFMAYPPVPPPFWNQPPPNWNQACKPQDTAKQSPKSNLDAAAAAYLSSLDDGTKTGPKRKQADLPPTMADPKKNRTS</sequence>
<feature type="compositionally biased region" description="Polar residues" evidence="3">
    <location>
        <begin position="510"/>
        <end position="523"/>
    </location>
</feature>
<feature type="compositionally biased region" description="Low complexity" evidence="3">
    <location>
        <begin position="622"/>
        <end position="636"/>
    </location>
</feature>
<evidence type="ECO:0000256" key="2">
    <source>
        <dbReference type="SAM" id="Coils"/>
    </source>
</evidence>
<organism evidence="6">
    <name type="scientific">Spongospora subterranea</name>
    <dbReference type="NCBI Taxonomy" id="70186"/>
    <lineage>
        <taxon>Eukaryota</taxon>
        <taxon>Sar</taxon>
        <taxon>Rhizaria</taxon>
        <taxon>Endomyxa</taxon>
        <taxon>Phytomyxea</taxon>
        <taxon>Plasmodiophorida</taxon>
        <taxon>Plasmodiophoridae</taxon>
        <taxon>Spongospora</taxon>
    </lineage>
</organism>
<dbReference type="InterPro" id="IPR035979">
    <property type="entry name" value="RBD_domain_sf"/>
</dbReference>
<dbReference type="CDD" id="cd00590">
    <property type="entry name" value="RRM_SF"/>
    <property type="match status" value="1"/>
</dbReference>
<dbReference type="Gene3D" id="1.25.40.90">
    <property type="match status" value="1"/>
</dbReference>
<dbReference type="GO" id="GO:0003723">
    <property type="term" value="F:RNA binding"/>
    <property type="evidence" value="ECO:0007669"/>
    <property type="project" value="UniProtKB-UniRule"/>
</dbReference>
<evidence type="ECO:0000256" key="1">
    <source>
        <dbReference type="PROSITE-ProRule" id="PRU00176"/>
    </source>
</evidence>
<feature type="compositionally biased region" description="Polar residues" evidence="3">
    <location>
        <begin position="243"/>
        <end position="265"/>
    </location>
</feature>
<dbReference type="InterPro" id="IPR006569">
    <property type="entry name" value="CID_dom"/>
</dbReference>
<feature type="compositionally biased region" description="Pro residues" evidence="3">
    <location>
        <begin position="575"/>
        <end position="605"/>
    </location>
</feature>
<evidence type="ECO:0000259" key="5">
    <source>
        <dbReference type="PROSITE" id="PS51391"/>
    </source>
</evidence>
<feature type="domain" description="CID" evidence="5">
    <location>
        <begin position="3"/>
        <end position="138"/>
    </location>
</feature>
<evidence type="ECO:0000259" key="4">
    <source>
        <dbReference type="PROSITE" id="PS50102"/>
    </source>
</evidence>
<keyword evidence="2" id="KW-0175">Coiled coil</keyword>
<dbReference type="Gene3D" id="3.30.70.330">
    <property type="match status" value="1"/>
</dbReference>
<accession>A0A0H5RNL4</accession>
<reference evidence="6" key="1">
    <citation type="submission" date="2015-04" db="EMBL/GenBank/DDBJ databases">
        <title>The genome sequence of the plant pathogenic Rhizarian Plasmodiophora brassicae reveals insights in its biotrophic life cycle and the origin of chitin synthesis.</title>
        <authorList>
            <person name="Schwelm A."/>
            <person name="Fogelqvist J."/>
            <person name="Knaust A."/>
            <person name="Julke S."/>
            <person name="Lilja T."/>
            <person name="Dhandapani V."/>
            <person name="Bonilla-Rosso G."/>
            <person name="Karlsson M."/>
            <person name="Shevchenko A."/>
            <person name="Choi S.R."/>
            <person name="Kim H.G."/>
            <person name="Park J.Y."/>
            <person name="Lim Y.P."/>
            <person name="Ludwig-Muller J."/>
            <person name="Dixelius C."/>
        </authorList>
    </citation>
    <scope>NUCLEOTIDE SEQUENCE</scope>
    <source>
        <tissue evidence="6">Potato root galls</tissue>
    </source>
</reference>
<keyword evidence="1" id="KW-0694">RNA-binding</keyword>
<name>A0A0H5RNL4_9EUKA</name>
<dbReference type="InterPro" id="IPR008942">
    <property type="entry name" value="ENTH_VHS"/>
</dbReference>
<proteinExistence type="predicted"/>